<keyword evidence="5" id="KW-0119">Carbohydrate metabolism</keyword>
<evidence type="ECO:0000256" key="3">
    <source>
        <dbReference type="ARBA" id="ARBA00022801"/>
    </source>
</evidence>
<dbReference type="InterPro" id="IPR006879">
    <property type="entry name" value="YdjC-like"/>
</dbReference>
<evidence type="ECO:0000313" key="6">
    <source>
        <dbReference type="EMBL" id="GGC95005.1"/>
    </source>
</evidence>
<keyword evidence="4" id="KW-0460">Magnesium</keyword>
<dbReference type="SUPFAM" id="SSF88713">
    <property type="entry name" value="Glycoside hydrolase/deacetylase"/>
    <property type="match status" value="1"/>
</dbReference>
<evidence type="ECO:0000256" key="4">
    <source>
        <dbReference type="ARBA" id="ARBA00022842"/>
    </source>
</evidence>
<proteinExistence type="predicted"/>
<dbReference type="Gene3D" id="3.20.20.370">
    <property type="entry name" value="Glycoside hydrolase/deacetylase"/>
    <property type="match status" value="1"/>
</dbReference>
<comment type="caution">
    <text evidence="6">The sequence shown here is derived from an EMBL/GenBank/DDBJ whole genome shotgun (WGS) entry which is preliminary data.</text>
</comment>
<dbReference type="InterPro" id="IPR011330">
    <property type="entry name" value="Glyco_hydro/deAcase_b/a-brl"/>
</dbReference>
<sequence length="261" mass="29820">MVKVIIDADDFGLSEAINHGIIKSFVDGITTSTLLMPNLPTAKHAVTLAKEHPGLFVGQHTNFLLGEPCADPKDIPSLVDEQGFFHRSSYYRQQPSVRFVYDEVRIETIAQLERFKELTGHYPKHFDCHSIGDEAVDQVFFDLAREYHIHTTLKYSGKKKWPTQSGYLSITKLLESGALSYIKNGVSVENFLNDDFGLLSLADDAVAEMHFDVGYLDQFVLEHSSYTLMRCKELATLCDPRVRSWFEEHDIKRIRFDELKI</sequence>
<dbReference type="PANTHER" id="PTHR31609:SF1">
    <property type="entry name" value="CARBOHYDRATE DEACETYLASE"/>
    <property type="match status" value="1"/>
</dbReference>
<accession>A0ABQ1PDF5</accession>
<evidence type="ECO:0000256" key="2">
    <source>
        <dbReference type="ARBA" id="ARBA00022723"/>
    </source>
</evidence>
<keyword evidence="3" id="KW-0378">Hydrolase</keyword>
<protein>
    <submittedName>
        <fullName evidence="6">PTS cellbiose transporter subunit IIC</fullName>
    </submittedName>
</protein>
<name>A0ABQ1PDF5_9ENTE</name>
<evidence type="ECO:0000256" key="1">
    <source>
        <dbReference type="ARBA" id="ARBA00001946"/>
    </source>
</evidence>
<gene>
    <name evidence="6" type="ORF">GCM10011573_25850</name>
</gene>
<comment type="cofactor">
    <cofactor evidence="1">
        <name>Mg(2+)</name>
        <dbReference type="ChEBI" id="CHEBI:18420"/>
    </cofactor>
</comment>
<dbReference type="CDD" id="cd10805">
    <property type="entry name" value="YdjC_like_1"/>
    <property type="match status" value="1"/>
</dbReference>
<dbReference type="PANTHER" id="PTHR31609">
    <property type="entry name" value="YDJC DEACETYLASE FAMILY MEMBER"/>
    <property type="match status" value="1"/>
</dbReference>
<keyword evidence="7" id="KW-1185">Reference proteome</keyword>
<evidence type="ECO:0000256" key="5">
    <source>
        <dbReference type="ARBA" id="ARBA00023277"/>
    </source>
</evidence>
<evidence type="ECO:0000313" key="7">
    <source>
        <dbReference type="Proteomes" id="UP000630615"/>
    </source>
</evidence>
<reference evidence="7" key="1">
    <citation type="journal article" date="2019" name="Int. J. Syst. Evol. Microbiol.">
        <title>The Global Catalogue of Microorganisms (GCM) 10K type strain sequencing project: providing services to taxonomists for standard genome sequencing and annotation.</title>
        <authorList>
            <consortium name="The Broad Institute Genomics Platform"/>
            <consortium name="The Broad Institute Genome Sequencing Center for Infectious Disease"/>
            <person name="Wu L."/>
            <person name="Ma J."/>
        </authorList>
    </citation>
    <scope>NUCLEOTIDE SEQUENCE [LARGE SCALE GENOMIC DNA]</scope>
    <source>
        <strain evidence="7">CGMCC 1.15942</strain>
    </source>
</reference>
<dbReference type="Proteomes" id="UP000630615">
    <property type="component" value="Unassembled WGS sequence"/>
</dbReference>
<keyword evidence="2" id="KW-0479">Metal-binding</keyword>
<dbReference type="RefSeq" id="WP_162288353.1">
    <property type="nucleotide sequence ID" value="NZ_BMKI01000006.1"/>
</dbReference>
<dbReference type="Pfam" id="PF04794">
    <property type="entry name" value="YdjC"/>
    <property type="match status" value="1"/>
</dbReference>
<dbReference type="EMBL" id="BMKI01000006">
    <property type="protein sequence ID" value="GGC95005.1"/>
    <property type="molecule type" value="Genomic_DNA"/>
</dbReference>
<organism evidence="6 7">
    <name type="scientific">Enterococcus wangshanyuanii</name>
    <dbReference type="NCBI Taxonomy" id="2005703"/>
    <lineage>
        <taxon>Bacteria</taxon>
        <taxon>Bacillati</taxon>
        <taxon>Bacillota</taxon>
        <taxon>Bacilli</taxon>
        <taxon>Lactobacillales</taxon>
        <taxon>Enterococcaceae</taxon>
        <taxon>Enterococcus</taxon>
    </lineage>
</organism>